<evidence type="ECO:0000259" key="3">
    <source>
        <dbReference type="PROSITE" id="PS50893"/>
    </source>
</evidence>
<comment type="caution">
    <text evidence="4">The sequence shown here is derived from an EMBL/GenBank/DDBJ whole genome shotgun (WGS) entry which is preliminary data.</text>
</comment>
<protein>
    <submittedName>
        <fullName evidence="4">ATP-binding cassette domain-containing protein</fullName>
    </submittedName>
</protein>
<dbReference type="GO" id="GO:0005524">
    <property type="term" value="F:ATP binding"/>
    <property type="evidence" value="ECO:0007669"/>
    <property type="project" value="UniProtKB-KW"/>
</dbReference>
<reference evidence="4" key="1">
    <citation type="submission" date="2020-10" db="EMBL/GenBank/DDBJ databases">
        <authorList>
            <person name="Gilroy R."/>
        </authorList>
    </citation>
    <scope>NUCLEOTIDE SEQUENCE</scope>
    <source>
        <strain evidence="4">ChiSxjej2B14-6234</strain>
    </source>
</reference>
<gene>
    <name evidence="4" type="ORF">IAB73_02950</name>
</gene>
<keyword evidence="2 4" id="KW-0067">ATP-binding</keyword>
<dbReference type="InterPro" id="IPR027417">
    <property type="entry name" value="P-loop_NTPase"/>
</dbReference>
<dbReference type="AlphaFoldDB" id="A0A9D1CPS6"/>
<feature type="domain" description="ABC transporter" evidence="3">
    <location>
        <begin position="4"/>
        <end position="230"/>
    </location>
</feature>
<reference evidence="4" key="2">
    <citation type="journal article" date="2021" name="PeerJ">
        <title>Extensive microbial diversity within the chicken gut microbiome revealed by metagenomics and culture.</title>
        <authorList>
            <person name="Gilroy R."/>
            <person name="Ravi A."/>
            <person name="Getino M."/>
            <person name="Pursley I."/>
            <person name="Horton D.L."/>
            <person name="Alikhan N.F."/>
            <person name="Baker D."/>
            <person name="Gharbi K."/>
            <person name="Hall N."/>
            <person name="Watson M."/>
            <person name="Adriaenssens E.M."/>
            <person name="Foster-Nyarko E."/>
            <person name="Jarju S."/>
            <person name="Secka A."/>
            <person name="Antonio M."/>
            <person name="Oren A."/>
            <person name="Chaudhuri R.R."/>
            <person name="La Ragione R."/>
            <person name="Hildebrand F."/>
            <person name="Pallen M.J."/>
        </authorList>
    </citation>
    <scope>NUCLEOTIDE SEQUENCE</scope>
    <source>
        <strain evidence="4">ChiSxjej2B14-6234</strain>
    </source>
</reference>
<sequence>MSVVDVDRLTKSFDGRQALCAVTFSLQPGERLVVAGAPGCGRTTLCRVLMGILAPTSGSARVFGHDALLGGRICRQRTGYLPAQPRLQPELDAAEHLRQRLAYSPRASAQRAGQLLERLELPAGLCVRDMTPLQQRLLSLALALCAQPELLILDEPFPPDVPAGANAALARALERELDARTTLLVTAAHADTPPLPMTRALLLRAGRVTADGALERLRLPCRRVTLRGVRADAPELTALRAFGVRSLPDGVSFFFDGGPDELLPALYALHPQALTVEEAGADDLLALAQEGETP</sequence>
<dbReference type="GO" id="GO:0016887">
    <property type="term" value="F:ATP hydrolysis activity"/>
    <property type="evidence" value="ECO:0007669"/>
    <property type="project" value="InterPro"/>
</dbReference>
<proteinExistence type="predicted"/>
<keyword evidence="1" id="KW-0547">Nucleotide-binding</keyword>
<dbReference type="PROSITE" id="PS50893">
    <property type="entry name" value="ABC_TRANSPORTER_2"/>
    <property type="match status" value="1"/>
</dbReference>
<dbReference type="EMBL" id="DVFJ01000009">
    <property type="protein sequence ID" value="HIQ71151.1"/>
    <property type="molecule type" value="Genomic_DNA"/>
</dbReference>
<dbReference type="Gene3D" id="3.40.50.300">
    <property type="entry name" value="P-loop containing nucleotide triphosphate hydrolases"/>
    <property type="match status" value="1"/>
</dbReference>
<dbReference type="InterPro" id="IPR003593">
    <property type="entry name" value="AAA+_ATPase"/>
</dbReference>
<evidence type="ECO:0000256" key="2">
    <source>
        <dbReference type="ARBA" id="ARBA00022840"/>
    </source>
</evidence>
<dbReference type="PANTHER" id="PTHR43158:SF2">
    <property type="entry name" value="SKFA PEPTIDE EXPORT ATP-BINDING PROTEIN SKFE"/>
    <property type="match status" value="1"/>
</dbReference>
<evidence type="ECO:0000256" key="1">
    <source>
        <dbReference type="ARBA" id="ARBA00022741"/>
    </source>
</evidence>
<dbReference type="PANTHER" id="PTHR43158">
    <property type="entry name" value="SKFA PEPTIDE EXPORT ATP-BINDING PROTEIN SKFE"/>
    <property type="match status" value="1"/>
</dbReference>
<name>A0A9D1CPS6_9FIRM</name>
<evidence type="ECO:0000313" key="4">
    <source>
        <dbReference type="EMBL" id="HIQ71151.1"/>
    </source>
</evidence>
<dbReference type="InterPro" id="IPR003439">
    <property type="entry name" value="ABC_transporter-like_ATP-bd"/>
</dbReference>
<dbReference type="Pfam" id="PF00005">
    <property type="entry name" value="ABC_tran"/>
    <property type="match status" value="1"/>
</dbReference>
<dbReference type="Proteomes" id="UP000886887">
    <property type="component" value="Unassembled WGS sequence"/>
</dbReference>
<organism evidence="4 5">
    <name type="scientific">Candidatus Onthenecus intestinigallinarum</name>
    <dbReference type="NCBI Taxonomy" id="2840875"/>
    <lineage>
        <taxon>Bacteria</taxon>
        <taxon>Bacillati</taxon>
        <taxon>Bacillota</taxon>
        <taxon>Clostridia</taxon>
        <taxon>Eubacteriales</taxon>
        <taxon>Candidatus Onthenecus</taxon>
    </lineage>
</organism>
<dbReference type="SMART" id="SM00382">
    <property type="entry name" value="AAA"/>
    <property type="match status" value="1"/>
</dbReference>
<dbReference type="SUPFAM" id="SSF52540">
    <property type="entry name" value="P-loop containing nucleoside triphosphate hydrolases"/>
    <property type="match status" value="1"/>
</dbReference>
<accession>A0A9D1CPS6</accession>
<evidence type="ECO:0000313" key="5">
    <source>
        <dbReference type="Proteomes" id="UP000886887"/>
    </source>
</evidence>